<comment type="caution">
    <text evidence="13">The sequence shown here is derived from an EMBL/GenBank/DDBJ whole genome shotgun (WGS) entry which is preliminary data.</text>
</comment>
<dbReference type="InterPro" id="IPR013332">
    <property type="entry name" value="KPR_N"/>
</dbReference>
<keyword evidence="10" id="KW-0472">Membrane</keyword>
<evidence type="ECO:0000256" key="2">
    <source>
        <dbReference type="ARBA" id="ARBA00007870"/>
    </source>
</evidence>
<evidence type="ECO:0000256" key="6">
    <source>
        <dbReference type="ARBA" id="ARBA00023002"/>
    </source>
</evidence>
<dbReference type="InterPro" id="IPR013328">
    <property type="entry name" value="6PGD_dom2"/>
</dbReference>
<dbReference type="PANTHER" id="PTHR21708">
    <property type="entry name" value="PROBABLE 2-DEHYDROPANTOATE 2-REDUCTASE"/>
    <property type="match status" value="1"/>
</dbReference>
<evidence type="ECO:0000256" key="3">
    <source>
        <dbReference type="ARBA" id="ARBA00013014"/>
    </source>
</evidence>
<keyword evidence="10" id="KW-1133">Transmembrane helix</keyword>
<feature type="domain" description="Ketopantoate reductase N-terminal" evidence="11">
    <location>
        <begin position="36"/>
        <end position="172"/>
    </location>
</feature>
<dbReference type="GO" id="GO:0015940">
    <property type="term" value="P:pantothenate biosynthetic process"/>
    <property type="evidence" value="ECO:0007669"/>
    <property type="project" value="UniProtKB-UniPathway"/>
</dbReference>
<reference evidence="13 14" key="1">
    <citation type="submission" date="2019-02" db="EMBL/GenBank/DDBJ databases">
        <title>Genomic Encyclopedia of Type Strains, Phase IV (KMG-IV): sequencing the most valuable type-strain genomes for metagenomic binning, comparative biology and taxonomic classification.</title>
        <authorList>
            <person name="Goeker M."/>
        </authorList>
    </citation>
    <scope>NUCLEOTIDE SEQUENCE [LARGE SCALE GENOMIC DNA]</scope>
    <source>
        <strain evidence="13 14">DSM 18116</strain>
    </source>
</reference>
<comment type="catalytic activity">
    <reaction evidence="8 9">
        <text>(R)-pantoate + NADP(+) = 2-dehydropantoate + NADPH + H(+)</text>
        <dbReference type="Rhea" id="RHEA:16233"/>
        <dbReference type="ChEBI" id="CHEBI:11561"/>
        <dbReference type="ChEBI" id="CHEBI:15378"/>
        <dbReference type="ChEBI" id="CHEBI:15980"/>
        <dbReference type="ChEBI" id="CHEBI:57783"/>
        <dbReference type="ChEBI" id="CHEBI:58349"/>
        <dbReference type="EC" id="1.1.1.169"/>
    </reaction>
</comment>
<dbReference type="InterPro" id="IPR051402">
    <property type="entry name" value="KPR-Related"/>
</dbReference>
<comment type="function">
    <text evidence="9">Catalyzes the NADPH-dependent reduction of ketopantoate into pantoic acid.</text>
</comment>
<keyword evidence="5 9" id="KW-0521">NADP</keyword>
<accession>A0A4Q7MUY7</accession>
<evidence type="ECO:0000313" key="13">
    <source>
        <dbReference type="EMBL" id="RZS70880.1"/>
    </source>
</evidence>
<organism evidence="13 14">
    <name type="scientific">Pseudobacter ginsenosidimutans</name>
    <dbReference type="NCBI Taxonomy" id="661488"/>
    <lineage>
        <taxon>Bacteria</taxon>
        <taxon>Pseudomonadati</taxon>
        <taxon>Bacteroidota</taxon>
        <taxon>Chitinophagia</taxon>
        <taxon>Chitinophagales</taxon>
        <taxon>Chitinophagaceae</taxon>
        <taxon>Pseudobacter</taxon>
    </lineage>
</organism>
<dbReference type="Gene3D" id="3.40.50.720">
    <property type="entry name" value="NAD(P)-binding Rossmann-like Domain"/>
    <property type="match status" value="1"/>
</dbReference>
<dbReference type="NCBIfam" id="TIGR00745">
    <property type="entry name" value="apbA_panE"/>
    <property type="match status" value="1"/>
</dbReference>
<name>A0A4Q7MUY7_9BACT</name>
<feature type="transmembrane region" description="Helical" evidence="10">
    <location>
        <begin position="6"/>
        <end position="24"/>
    </location>
</feature>
<evidence type="ECO:0000259" key="11">
    <source>
        <dbReference type="Pfam" id="PF02558"/>
    </source>
</evidence>
<evidence type="ECO:0000256" key="8">
    <source>
        <dbReference type="ARBA" id="ARBA00048793"/>
    </source>
</evidence>
<dbReference type="SUPFAM" id="SSF48179">
    <property type="entry name" value="6-phosphogluconate dehydrogenase C-terminal domain-like"/>
    <property type="match status" value="1"/>
</dbReference>
<evidence type="ECO:0000256" key="7">
    <source>
        <dbReference type="ARBA" id="ARBA00032024"/>
    </source>
</evidence>
<evidence type="ECO:0000256" key="5">
    <source>
        <dbReference type="ARBA" id="ARBA00022857"/>
    </source>
</evidence>
<dbReference type="Pfam" id="PF08546">
    <property type="entry name" value="ApbA_C"/>
    <property type="match status" value="1"/>
</dbReference>
<dbReference type="EC" id="1.1.1.169" evidence="3 9"/>
<dbReference type="InterPro" id="IPR008927">
    <property type="entry name" value="6-PGluconate_DH-like_C_sf"/>
</dbReference>
<protein>
    <recommendedName>
        <fullName evidence="4 9">2-dehydropantoate 2-reductase</fullName>
        <ecNumber evidence="3 9">1.1.1.169</ecNumber>
    </recommendedName>
    <alternativeName>
        <fullName evidence="7 9">Ketopantoate reductase</fullName>
    </alternativeName>
</protein>
<proteinExistence type="inferred from homology"/>
<dbReference type="InterPro" id="IPR013752">
    <property type="entry name" value="KPA_reductase"/>
</dbReference>
<dbReference type="Proteomes" id="UP000293874">
    <property type="component" value="Unassembled WGS sequence"/>
</dbReference>
<dbReference type="Gene3D" id="1.10.1040.10">
    <property type="entry name" value="N-(1-d-carboxylethyl)-l-norvaline Dehydrogenase, domain 2"/>
    <property type="match status" value="1"/>
</dbReference>
<gene>
    <name evidence="13" type="ORF">EV199_2778</name>
</gene>
<keyword evidence="14" id="KW-1185">Reference proteome</keyword>
<dbReference type="GO" id="GO:0008677">
    <property type="term" value="F:2-dehydropantoate 2-reductase activity"/>
    <property type="evidence" value="ECO:0007669"/>
    <property type="project" value="UniProtKB-EC"/>
</dbReference>
<evidence type="ECO:0000313" key="14">
    <source>
        <dbReference type="Proteomes" id="UP000293874"/>
    </source>
</evidence>
<evidence type="ECO:0000256" key="1">
    <source>
        <dbReference type="ARBA" id="ARBA00004994"/>
    </source>
</evidence>
<evidence type="ECO:0000259" key="12">
    <source>
        <dbReference type="Pfam" id="PF08546"/>
    </source>
</evidence>
<dbReference type="SUPFAM" id="SSF51735">
    <property type="entry name" value="NAD(P)-binding Rossmann-fold domains"/>
    <property type="match status" value="1"/>
</dbReference>
<dbReference type="PANTHER" id="PTHR21708:SF26">
    <property type="entry name" value="2-DEHYDROPANTOATE 2-REDUCTASE"/>
    <property type="match status" value="1"/>
</dbReference>
<dbReference type="UniPathway" id="UPA00028">
    <property type="reaction ID" value="UER00004"/>
</dbReference>
<evidence type="ECO:0000256" key="10">
    <source>
        <dbReference type="SAM" id="Phobius"/>
    </source>
</evidence>
<dbReference type="AlphaFoldDB" id="A0A4Q7MUY7"/>
<evidence type="ECO:0000256" key="9">
    <source>
        <dbReference type="RuleBase" id="RU362068"/>
    </source>
</evidence>
<keyword evidence="6 9" id="KW-0560">Oxidoreductase</keyword>
<feature type="domain" description="Ketopantoate reductase C-terminal" evidence="12">
    <location>
        <begin position="209"/>
        <end position="315"/>
    </location>
</feature>
<keyword evidence="9" id="KW-0566">Pantothenate biosynthesis</keyword>
<dbReference type="GO" id="GO:0005737">
    <property type="term" value="C:cytoplasm"/>
    <property type="evidence" value="ECO:0007669"/>
    <property type="project" value="TreeGrafter"/>
</dbReference>
<dbReference type="EMBL" id="SGXA01000002">
    <property type="protein sequence ID" value="RZS70880.1"/>
    <property type="molecule type" value="Genomic_DNA"/>
</dbReference>
<dbReference type="InterPro" id="IPR036291">
    <property type="entry name" value="NAD(P)-bd_dom_sf"/>
</dbReference>
<keyword evidence="10" id="KW-0812">Transmembrane</keyword>
<evidence type="ECO:0000256" key="4">
    <source>
        <dbReference type="ARBA" id="ARBA00019465"/>
    </source>
</evidence>
<dbReference type="InterPro" id="IPR003710">
    <property type="entry name" value="ApbA"/>
</dbReference>
<dbReference type="Pfam" id="PF02558">
    <property type="entry name" value="ApbA"/>
    <property type="match status" value="1"/>
</dbReference>
<comment type="pathway">
    <text evidence="1 9">Cofactor biosynthesis; (R)-pantothenate biosynthesis; (R)-pantoate from 3-methyl-2-oxobutanoate: step 2/2.</text>
</comment>
<comment type="similarity">
    <text evidence="2 9">Belongs to the ketopantoate reductase family.</text>
</comment>
<sequence length="338" mass="37590">MNASRIIRLAFPFILNYVVYYIYLFTPEIYPIMNKIYIIGYGAIGKVLAVALKLNGHEVCIIRGSIADAPPQLQEITVESASGNWPSTEIHIGSLQQFRSLEDGIIVLANKSFGNARLSEVLQSKVGNAPIVIMQNGLGVERSFIEKGFSNIYRTVLFATSQNLQDGLVRFKPVAASAVGVVKGNEQLLNETVEQLNTPQFPFRAEKSIQPVIWKKAISNCVFNSICPLLETDNGIFHRDENALALARRIIAECVEIAAAEGIRLHADEVEASLLQISRSSDGQLISTYQDILNKRETEIETLNLEVAAIAQRLHKQHVVRETRLLGELTLLKSKLHR</sequence>